<feature type="compositionally biased region" description="Basic and acidic residues" evidence="1">
    <location>
        <begin position="31"/>
        <end position="41"/>
    </location>
</feature>
<dbReference type="EMBL" id="CAWUPB010001179">
    <property type="protein sequence ID" value="CAK7350006.1"/>
    <property type="molecule type" value="Genomic_DNA"/>
</dbReference>
<name>A0AAV1SEZ5_9ROSI</name>
<accession>A0AAV1SEZ5</accession>
<feature type="region of interest" description="Disordered" evidence="1">
    <location>
        <begin position="1"/>
        <end position="61"/>
    </location>
</feature>
<comment type="caution">
    <text evidence="2">The sequence shown here is derived from an EMBL/GenBank/DDBJ whole genome shotgun (WGS) entry which is preliminary data.</text>
</comment>
<dbReference type="AlphaFoldDB" id="A0AAV1SEZ5"/>
<organism evidence="2 3">
    <name type="scientific">Dovyalis caffra</name>
    <dbReference type="NCBI Taxonomy" id="77055"/>
    <lineage>
        <taxon>Eukaryota</taxon>
        <taxon>Viridiplantae</taxon>
        <taxon>Streptophyta</taxon>
        <taxon>Embryophyta</taxon>
        <taxon>Tracheophyta</taxon>
        <taxon>Spermatophyta</taxon>
        <taxon>Magnoliopsida</taxon>
        <taxon>eudicotyledons</taxon>
        <taxon>Gunneridae</taxon>
        <taxon>Pentapetalae</taxon>
        <taxon>rosids</taxon>
        <taxon>fabids</taxon>
        <taxon>Malpighiales</taxon>
        <taxon>Salicaceae</taxon>
        <taxon>Flacourtieae</taxon>
        <taxon>Dovyalis</taxon>
    </lineage>
</organism>
<protein>
    <submittedName>
        <fullName evidence="2">Uncharacterized protein</fullName>
    </submittedName>
</protein>
<evidence type="ECO:0000313" key="3">
    <source>
        <dbReference type="Proteomes" id="UP001314170"/>
    </source>
</evidence>
<dbReference type="Proteomes" id="UP001314170">
    <property type="component" value="Unassembled WGS sequence"/>
</dbReference>
<evidence type="ECO:0000313" key="2">
    <source>
        <dbReference type="EMBL" id="CAK7350006.1"/>
    </source>
</evidence>
<gene>
    <name evidence="2" type="ORF">DCAF_LOCUS22730</name>
</gene>
<reference evidence="2 3" key="1">
    <citation type="submission" date="2024-01" db="EMBL/GenBank/DDBJ databases">
        <authorList>
            <person name="Waweru B."/>
        </authorList>
    </citation>
    <scope>NUCLEOTIDE SEQUENCE [LARGE SCALE GENOMIC DNA]</scope>
</reference>
<sequence>MISRLSRGLHRNPKKNSPPQQLNKHFQALEARGRTDSKPPDPKQVSSYSSNSTLPFPSNSRFKQRGLCYKCEEKWHVDHRCRNKELHVPLIGEDGVGEEGEAIEARTKDELAGVEFSLNSVVGLS</sequence>
<feature type="compositionally biased region" description="Polar residues" evidence="1">
    <location>
        <begin position="15"/>
        <end position="24"/>
    </location>
</feature>
<keyword evidence="3" id="KW-1185">Reference proteome</keyword>
<feature type="compositionally biased region" description="Polar residues" evidence="1">
    <location>
        <begin position="44"/>
        <end position="61"/>
    </location>
</feature>
<proteinExistence type="predicted"/>
<evidence type="ECO:0000256" key="1">
    <source>
        <dbReference type="SAM" id="MobiDB-lite"/>
    </source>
</evidence>